<dbReference type="EMBL" id="JASWJB010000329">
    <property type="protein sequence ID" value="KAK2591522.1"/>
    <property type="molecule type" value="Genomic_DNA"/>
</dbReference>
<accession>A0AAJ0FP43</accession>
<keyword evidence="2" id="KW-1185">Reference proteome</keyword>
<organism evidence="1 2">
    <name type="scientific">Conoideocrella luteorostrata</name>
    <dbReference type="NCBI Taxonomy" id="1105319"/>
    <lineage>
        <taxon>Eukaryota</taxon>
        <taxon>Fungi</taxon>
        <taxon>Dikarya</taxon>
        <taxon>Ascomycota</taxon>
        <taxon>Pezizomycotina</taxon>
        <taxon>Sordariomycetes</taxon>
        <taxon>Hypocreomycetidae</taxon>
        <taxon>Hypocreales</taxon>
        <taxon>Clavicipitaceae</taxon>
        <taxon>Conoideocrella</taxon>
    </lineage>
</organism>
<gene>
    <name evidence="1" type="ORF">QQS21_010797</name>
</gene>
<sequence length="164" mass="16969">MAVPIVIVGATEHIGKAVIAGMQPDYEGIVPNFHTNKGSFLSNPAVILFCTSIQAASSEIPYILRGEAPPSQSSTIASGNFGAAPKAVVFGGAWSEEDVLSVQSALQGARGSEGLVLLMKDAGRPEPPLGPTYGKHIVERVKMTMGEVVGGRGGEGPHAGVVWY</sequence>
<reference evidence="1" key="1">
    <citation type="submission" date="2023-06" db="EMBL/GenBank/DDBJ databases">
        <title>Conoideocrella luteorostrata (Hypocreales: Clavicipitaceae), a potential biocontrol fungus for elongate hemlock scale in United States Christmas tree production areas.</title>
        <authorList>
            <person name="Barrett H."/>
            <person name="Lovett B."/>
            <person name="Macias A.M."/>
            <person name="Stajich J.E."/>
            <person name="Kasson M.T."/>
        </authorList>
    </citation>
    <scope>NUCLEOTIDE SEQUENCE</scope>
    <source>
        <strain evidence="1">ARSEF 14590</strain>
    </source>
</reference>
<proteinExistence type="predicted"/>
<evidence type="ECO:0008006" key="3">
    <source>
        <dbReference type="Google" id="ProtNLM"/>
    </source>
</evidence>
<dbReference type="Proteomes" id="UP001251528">
    <property type="component" value="Unassembled WGS sequence"/>
</dbReference>
<comment type="caution">
    <text evidence="1">The sequence shown here is derived from an EMBL/GenBank/DDBJ whole genome shotgun (WGS) entry which is preliminary data.</text>
</comment>
<protein>
    <recommendedName>
        <fullName evidence="3">NAD(P)-binding domain-containing protein</fullName>
    </recommendedName>
</protein>
<dbReference type="AlphaFoldDB" id="A0AAJ0FP43"/>
<name>A0AAJ0FP43_9HYPO</name>
<evidence type="ECO:0000313" key="1">
    <source>
        <dbReference type="EMBL" id="KAK2591522.1"/>
    </source>
</evidence>
<evidence type="ECO:0000313" key="2">
    <source>
        <dbReference type="Proteomes" id="UP001251528"/>
    </source>
</evidence>